<evidence type="ECO:0000313" key="1">
    <source>
        <dbReference type="EMBL" id="BCO25873.1"/>
    </source>
</evidence>
<keyword evidence="2" id="KW-1185">Reference proteome</keyword>
<organism evidence="1 2">
    <name type="scientific">Rhodoferax lithotrophicus</name>
    <dbReference type="NCBI Taxonomy" id="2798804"/>
    <lineage>
        <taxon>Bacteria</taxon>
        <taxon>Pseudomonadati</taxon>
        <taxon>Pseudomonadota</taxon>
        <taxon>Betaproteobacteria</taxon>
        <taxon>Burkholderiales</taxon>
        <taxon>Comamonadaceae</taxon>
        <taxon>Rhodoferax</taxon>
    </lineage>
</organism>
<name>A0ABN6D2Z9_9BURK</name>
<accession>A0ABN6D2Z9</accession>
<proteinExistence type="predicted"/>
<evidence type="ECO:0000313" key="2">
    <source>
        <dbReference type="Proteomes" id="UP000824366"/>
    </source>
</evidence>
<dbReference type="Proteomes" id="UP000824366">
    <property type="component" value="Chromosome"/>
</dbReference>
<gene>
    <name evidence="1" type="ORF">MIZ03_0752</name>
</gene>
<protein>
    <submittedName>
        <fullName evidence="1">Uncharacterized protein</fullName>
    </submittedName>
</protein>
<reference evidence="1 2" key="1">
    <citation type="journal article" date="2021" name="Microbiol. Spectr.">
        <title>A Single Bacterium Capable of Oxidation and Reduction of Iron at Circumneutral pH.</title>
        <authorList>
            <person name="Kato S."/>
            <person name="Ohkuma M."/>
        </authorList>
    </citation>
    <scope>NUCLEOTIDE SEQUENCE [LARGE SCALE GENOMIC DNA]</scope>
    <source>
        <strain evidence="1 2">MIZ03</strain>
    </source>
</reference>
<sequence>MVGLLKPLRQEPVCSHFWGQANALQLFKVKEIQGLVRQSDLTAAIEQNADTQNFICS</sequence>
<dbReference type="EMBL" id="AP024238">
    <property type="protein sequence ID" value="BCO25873.1"/>
    <property type="molecule type" value="Genomic_DNA"/>
</dbReference>